<protein>
    <submittedName>
        <fullName evidence="11">Aste57867_15538 protein</fullName>
    </submittedName>
</protein>
<dbReference type="GO" id="GO:0016787">
    <property type="term" value="F:hydrolase activity"/>
    <property type="evidence" value="ECO:0007669"/>
    <property type="project" value="UniProtKB-KW"/>
</dbReference>
<sequence>MRLISENFRTPVYLLAGGTVRVSRRNAMSSFPNKHETRDMEHATRRGGSVNPMHHTHALVMDTGARTLKGGFAFEDAPSAVIASVVGKVKVDLPEFMAQHTATLTPNGVFVGPDAQSHRGFLSIKSPLDCGDVRNWDDLESMWEYMLKRELQVEPQDHAVFLTDAIAKTSANMARMTQIMFESVGTAALHINKHDVLPLYATGRTTGCVLECGESATRLTAVHDGYALPECAAQSSVAGALVTAHLTLLLRDHRGKMSSEAYRDVVRSIKEHHTRVSICDEVTTDDDETYELPDGTTIHLDARVRRAPDVLFAPATMGRPFAHLMGIHEMTHRAISQCANRPMRRQLLNNIVLSGGTSMHRNLRERLTTELSRLEPSMQINVVASDTRQFGAWIGGSILASLSVFDQHWITKAQYDEMGPYAVHAGRAY</sequence>
<comment type="subcellular location">
    <subcellularLocation>
        <location evidence="1">Cytoplasm</location>
        <location evidence="1">Cytoskeleton</location>
    </subcellularLocation>
</comment>
<evidence type="ECO:0000256" key="7">
    <source>
        <dbReference type="ARBA" id="ARBA00049360"/>
    </source>
</evidence>
<dbReference type="AlphaFoldDB" id="A0A485L6A7"/>
<keyword evidence="4" id="KW-0378">Hydrolase</keyword>
<dbReference type="GO" id="GO:0005524">
    <property type="term" value="F:ATP binding"/>
    <property type="evidence" value="ECO:0007669"/>
    <property type="project" value="UniProtKB-KW"/>
</dbReference>
<keyword evidence="5" id="KW-0067">ATP-binding</keyword>
<keyword evidence="12" id="KW-1185">Reference proteome</keyword>
<reference evidence="10" key="2">
    <citation type="submission" date="2019-06" db="EMBL/GenBank/DDBJ databases">
        <title>Genomics analysis of Aphanomyces spp. identifies a new class of oomycete effector associated with host adaptation.</title>
        <authorList>
            <person name="Gaulin E."/>
        </authorList>
    </citation>
    <scope>NUCLEOTIDE SEQUENCE</scope>
    <source>
        <strain evidence="10">CBS 578.67</strain>
    </source>
</reference>
<evidence type="ECO:0000313" key="11">
    <source>
        <dbReference type="EMBL" id="VFT92340.1"/>
    </source>
</evidence>
<name>A0A485L6A7_9STRA</name>
<accession>A0A485L6A7</accession>
<dbReference type="FunFam" id="3.30.420.40:FF:000058">
    <property type="entry name" value="Putative actin-related protein 5"/>
    <property type="match status" value="1"/>
</dbReference>
<evidence type="ECO:0000313" key="10">
    <source>
        <dbReference type="EMBL" id="KAF0693512.1"/>
    </source>
</evidence>
<evidence type="ECO:0000313" key="12">
    <source>
        <dbReference type="Proteomes" id="UP000332933"/>
    </source>
</evidence>
<dbReference type="GO" id="GO:0005856">
    <property type="term" value="C:cytoskeleton"/>
    <property type="evidence" value="ECO:0007669"/>
    <property type="project" value="UniProtKB-SubCell"/>
</dbReference>
<evidence type="ECO:0000256" key="5">
    <source>
        <dbReference type="ARBA" id="ARBA00022840"/>
    </source>
</evidence>
<comment type="catalytic activity">
    <reaction evidence="7">
        <text>ATP + H2O = ADP + phosphate + H(+)</text>
        <dbReference type="Rhea" id="RHEA:13065"/>
        <dbReference type="ChEBI" id="CHEBI:15377"/>
        <dbReference type="ChEBI" id="CHEBI:15378"/>
        <dbReference type="ChEBI" id="CHEBI:30616"/>
        <dbReference type="ChEBI" id="CHEBI:43474"/>
        <dbReference type="ChEBI" id="CHEBI:456216"/>
    </reaction>
</comment>
<evidence type="ECO:0000256" key="9">
    <source>
        <dbReference type="SAM" id="MobiDB-lite"/>
    </source>
</evidence>
<keyword evidence="6" id="KW-0206">Cytoskeleton</keyword>
<gene>
    <name evidence="11" type="primary">Aste57867_15538</name>
    <name evidence="10" type="ORF">As57867_015482</name>
    <name evidence="11" type="ORF">ASTE57867_15538</name>
</gene>
<evidence type="ECO:0000256" key="1">
    <source>
        <dbReference type="ARBA" id="ARBA00004245"/>
    </source>
</evidence>
<dbReference type="PRINTS" id="PR00190">
    <property type="entry name" value="ACTIN"/>
</dbReference>
<evidence type="ECO:0000256" key="2">
    <source>
        <dbReference type="ARBA" id="ARBA00006752"/>
    </source>
</evidence>
<evidence type="ECO:0000256" key="4">
    <source>
        <dbReference type="ARBA" id="ARBA00022801"/>
    </source>
</evidence>
<proteinExistence type="inferred from homology"/>
<dbReference type="Gene3D" id="3.90.640.10">
    <property type="entry name" value="Actin, Chain A, domain 4"/>
    <property type="match status" value="1"/>
</dbReference>
<keyword evidence="6" id="KW-0963">Cytoplasm</keyword>
<dbReference type="Gene3D" id="3.30.420.40">
    <property type="match status" value="2"/>
</dbReference>
<dbReference type="SMART" id="SM00268">
    <property type="entry name" value="ACTIN"/>
    <property type="match status" value="1"/>
</dbReference>
<dbReference type="PANTHER" id="PTHR11937">
    <property type="entry name" value="ACTIN"/>
    <property type="match status" value="1"/>
</dbReference>
<dbReference type="InterPro" id="IPR004000">
    <property type="entry name" value="Actin"/>
</dbReference>
<feature type="region of interest" description="Disordered" evidence="9">
    <location>
        <begin position="32"/>
        <end position="53"/>
    </location>
</feature>
<dbReference type="SUPFAM" id="SSF53067">
    <property type="entry name" value="Actin-like ATPase domain"/>
    <property type="match status" value="2"/>
</dbReference>
<dbReference type="InterPro" id="IPR043129">
    <property type="entry name" value="ATPase_NBD"/>
</dbReference>
<comment type="similarity">
    <text evidence="2 8">Belongs to the actin family.</text>
</comment>
<evidence type="ECO:0000256" key="8">
    <source>
        <dbReference type="RuleBase" id="RU000487"/>
    </source>
</evidence>
<dbReference type="FunFam" id="3.30.420.40:FF:000050">
    <property type="entry name" value="Actin, alpha skeletal muscle"/>
    <property type="match status" value="1"/>
</dbReference>
<dbReference type="Proteomes" id="UP000332933">
    <property type="component" value="Unassembled WGS sequence"/>
</dbReference>
<organism evidence="11 12">
    <name type="scientific">Aphanomyces stellatus</name>
    <dbReference type="NCBI Taxonomy" id="120398"/>
    <lineage>
        <taxon>Eukaryota</taxon>
        <taxon>Sar</taxon>
        <taxon>Stramenopiles</taxon>
        <taxon>Oomycota</taxon>
        <taxon>Saprolegniomycetes</taxon>
        <taxon>Saprolegniales</taxon>
        <taxon>Verrucalvaceae</taxon>
        <taxon>Aphanomyces</taxon>
    </lineage>
</organism>
<dbReference type="Pfam" id="PF00022">
    <property type="entry name" value="Actin"/>
    <property type="match status" value="1"/>
</dbReference>
<evidence type="ECO:0000256" key="3">
    <source>
        <dbReference type="ARBA" id="ARBA00022741"/>
    </source>
</evidence>
<dbReference type="EMBL" id="CAADRA010005706">
    <property type="protein sequence ID" value="VFT92340.1"/>
    <property type="molecule type" value="Genomic_DNA"/>
</dbReference>
<dbReference type="EMBL" id="VJMH01005685">
    <property type="protein sequence ID" value="KAF0693512.1"/>
    <property type="molecule type" value="Genomic_DNA"/>
</dbReference>
<keyword evidence="3" id="KW-0547">Nucleotide-binding</keyword>
<feature type="compositionally biased region" description="Basic and acidic residues" evidence="9">
    <location>
        <begin position="33"/>
        <end position="44"/>
    </location>
</feature>
<evidence type="ECO:0000256" key="6">
    <source>
        <dbReference type="ARBA" id="ARBA00023212"/>
    </source>
</evidence>
<reference evidence="11 12" key="1">
    <citation type="submission" date="2019-03" db="EMBL/GenBank/DDBJ databases">
        <authorList>
            <person name="Gaulin E."/>
            <person name="Dumas B."/>
        </authorList>
    </citation>
    <scope>NUCLEOTIDE SEQUENCE [LARGE SCALE GENOMIC DNA]</scope>
    <source>
        <strain evidence="11">CBS 568.67</strain>
    </source>
</reference>